<evidence type="ECO:0000313" key="1">
    <source>
        <dbReference type="EMBL" id="EWY36235.1"/>
    </source>
</evidence>
<dbReference type="STRING" id="1385369.N825_29365"/>
<gene>
    <name evidence="1" type="ORF">N825_29365</name>
</gene>
<dbReference type="Proteomes" id="UP000019486">
    <property type="component" value="Unassembled WGS sequence"/>
</dbReference>
<keyword evidence="2" id="KW-1185">Reference proteome</keyword>
<name>W9GQS7_9PROT</name>
<comment type="caution">
    <text evidence="1">The sequence shown here is derived from an EMBL/GenBank/DDBJ whole genome shotgun (WGS) entry which is preliminary data.</text>
</comment>
<dbReference type="Pfam" id="PF10098">
    <property type="entry name" value="DUF2336"/>
    <property type="match status" value="1"/>
</dbReference>
<proteinExistence type="predicted"/>
<dbReference type="AlphaFoldDB" id="W9GQS7"/>
<sequence>MPKYKTKDRPVHSPLPSSALPNLSVADVARLMDQPSVANRVDTATKVAEQIRQGGLSGSANEMATEILMSFARDSEIAVRQAIAWQFRNNDRLPEALAIRLAEDLAEVAAPVLSHHAGFEDAFLTTLIGKGDQRKMEAIAGRPTVSMVVSDALIDAGDVAVVSCLLANSGAEIAPGGFGRIVDRHGDTQSVATMVANHPMLPAPVAWKLLGRVSAAVMRDLSRRHKIPDIVLERCITRGREAAMMMMIRPMLADGAHLRGFLEQMHWQRQLTTDLLFRMLCSGDLEAFITGMAVRCGVTREAAAVMVMDERPTGLTAAFDQAGMKAWLIEPFRVALSVARRWPRTLLNARRRDFQLEVLARVFEQCADTDERDVSDLILQVFDLRGDRSILEARDRLNLPVPKHN</sequence>
<dbReference type="OrthoDB" id="9798569at2"/>
<accession>W9GQS7</accession>
<organism evidence="1 2">
    <name type="scientific">Skermanella stibiiresistens SB22</name>
    <dbReference type="NCBI Taxonomy" id="1385369"/>
    <lineage>
        <taxon>Bacteria</taxon>
        <taxon>Pseudomonadati</taxon>
        <taxon>Pseudomonadota</taxon>
        <taxon>Alphaproteobacteria</taxon>
        <taxon>Rhodospirillales</taxon>
        <taxon>Azospirillaceae</taxon>
        <taxon>Skermanella</taxon>
    </lineage>
</organism>
<reference evidence="1 2" key="1">
    <citation type="submission" date="2013-08" db="EMBL/GenBank/DDBJ databases">
        <title>The genome sequence of Skermanella stibiiresistens.</title>
        <authorList>
            <person name="Zhu W."/>
            <person name="Wang G."/>
        </authorList>
    </citation>
    <scope>NUCLEOTIDE SEQUENCE [LARGE SCALE GENOMIC DNA]</scope>
    <source>
        <strain evidence="1 2">SB22</strain>
    </source>
</reference>
<protein>
    <recommendedName>
        <fullName evidence="3">DUF2336 domain-containing protein</fullName>
    </recommendedName>
</protein>
<evidence type="ECO:0008006" key="3">
    <source>
        <dbReference type="Google" id="ProtNLM"/>
    </source>
</evidence>
<dbReference type="EMBL" id="AVFL01000049">
    <property type="protein sequence ID" value="EWY36235.1"/>
    <property type="molecule type" value="Genomic_DNA"/>
</dbReference>
<evidence type="ECO:0000313" key="2">
    <source>
        <dbReference type="Proteomes" id="UP000019486"/>
    </source>
</evidence>
<dbReference type="InterPro" id="IPR019285">
    <property type="entry name" value="DUF2336"/>
</dbReference>